<keyword evidence="2" id="KW-0732">Signal</keyword>
<evidence type="ECO:0000259" key="3">
    <source>
        <dbReference type="Pfam" id="PF12697"/>
    </source>
</evidence>
<keyword evidence="1 4" id="KW-0378">Hydrolase</keyword>
<sequence length="296" mass="31613">MIHRRGLFAFVALLFAAMLMAAPATAKGFASSRITVTVEGEGKDVILIPGLSSSPRVWTEMIAATPGYRWHKVLVHGFAGTGKGGNAEGNVAAPVAEEIARYIAEQKLGPVAVIGHSMGGTMGMMLAARHPASVSKLMVVDMFPFMGAMFGGPNATPETLKPIAEGIMTSMRTAPEDAYAKRLEQTIASMVATESMRAGALEDSMKSDRDVAARAYGELVMTNLMPELPKVTAKTLVLYVTPRGAPVTDAQIDGYYQASYAPLKGATLKRVPDAAHFLMWDNAPFFQNEVKAFLAE</sequence>
<dbReference type="InterPro" id="IPR000073">
    <property type="entry name" value="AB_hydrolase_1"/>
</dbReference>
<accession>A0A430G5E1</accession>
<gene>
    <name evidence="4" type="ORF">DAH66_07615</name>
</gene>
<dbReference type="GO" id="GO:0016020">
    <property type="term" value="C:membrane"/>
    <property type="evidence" value="ECO:0007669"/>
    <property type="project" value="TreeGrafter"/>
</dbReference>
<dbReference type="PANTHER" id="PTHR43798:SF31">
    <property type="entry name" value="AB HYDROLASE SUPERFAMILY PROTEIN YCLE"/>
    <property type="match status" value="1"/>
</dbReference>
<reference evidence="5" key="1">
    <citation type="submission" date="2018-07" db="EMBL/GenBank/DDBJ databases">
        <title>Genomic and Epidemiologic Investigation of an Indolent Hospital Outbreak.</title>
        <authorList>
            <person name="Johnson R.C."/>
            <person name="Deming C."/>
            <person name="Conlan S."/>
            <person name="Zellmer C.J."/>
            <person name="Michelin A.V."/>
            <person name="Lee-Lin S.-Q."/>
            <person name="Thomas P.J."/>
            <person name="Park M."/>
            <person name="Weingarten R.A."/>
            <person name="Less J."/>
            <person name="Dekker J.P."/>
            <person name="Frank K.M."/>
            <person name="Musser K.A."/>
            <person name="Mcquiston J.R."/>
            <person name="Henderson D.K."/>
            <person name="Lau A.F."/>
            <person name="Palmore T.N."/>
            <person name="Segre J.A."/>
        </authorList>
    </citation>
    <scope>NUCLEOTIDE SEQUENCE [LARGE SCALE GENOMIC DNA]</scope>
    <source>
        <strain evidence="5">SK-CDC1_0717</strain>
    </source>
</reference>
<dbReference type="PANTHER" id="PTHR43798">
    <property type="entry name" value="MONOACYLGLYCEROL LIPASE"/>
    <property type="match status" value="1"/>
</dbReference>
<evidence type="ECO:0000313" key="4">
    <source>
        <dbReference type="EMBL" id="RSY87490.1"/>
    </source>
</evidence>
<evidence type="ECO:0000313" key="5">
    <source>
        <dbReference type="Proteomes" id="UP000287746"/>
    </source>
</evidence>
<proteinExistence type="predicted"/>
<dbReference type="InterPro" id="IPR029058">
    <property type="entry name" value="AB_hydrolase_fold"/>
</dbReference>
<feature type="signal peptide" evidence="2">
    <location>
        <begin position="1"/>
        <end position="26"/>
    </location>
</feature>
<name>A0A430G5E1_9SPHN</name>
<evidence type="ECO:0000256" key="1">
    <source>
        <dbReference type="ARBA" id="ARBA00022801"/>
    </source>
</evidence>
<dbReference type="RefSeq" id="WP_126004092.1">
    <property type="nucleotide sequence ID" value="NZ_QQYZ01000005.1"/>
</dbReference>
<dbReference type="AlphaFoldDB" id="A0A430G5E1"/>
<dbReference type="Gene3D" id="3.40.50.1820">
    <property type="entry name" value="alpha/beta hydrolase"/>
    <property type="match status" value="1"/>
</dbReference>
<dbReference type="Proteomes" id="UP000287746">
    <property type="component" value="Unassembled WGS sequence"/>
</dbReference>
<dbReference type="GO" id="GO:0016787">
    <property type="term" value="F:hydrolase activity"/>
    <property type="evidence" value="ECO:0007669"/>
    <property type="project" value="UniProtKB-KW"/>
</dbReference>
<comment type="caution">
    <text evidence="4">The sequence shown here is derived from an EMBL/GenBank/DDBJ whole genome shotgun (WGS) entry which is preliminary data.</text>
</comment>
<dbReference type="EMBL" id="QQYZ01000005">
    <property type="protein sequence ID" value="RSY87490.1"/>
    <property type="molecule type" value="Genomic_DNA"/>
</dbReference>
<dbReference type="Pfam" id="PF12697">
    <property type="entry name" value="Abhydrolase_6"/>
    <property type="match status" value="1"/>
</dbReference>
<dbReference type="SUPFAM" id="SSF53474">
    <property type="entry name" value="alpha/beta-Hydrolases"/>
    <property type="match status" value="1"/>
</dbReference>
<feature type="chain" id="PRO_5019299304" evidence="2">
    <location>
        <begin position="27"/>
        <end position="296"/>
    </location>
</feature>
<protein>
    <submittedName>
        <fullName evidence="4">Alpha/beta hydrolase</fullName>
    </submittedName>
</protein>
<feature type="domain" description="AB hydrolase-1" evidence="3">
    <location>
        <begin position="45"/>
        <end position="283"/>
    </location>
</feature>
<dbReference type="InterPro" id="IPR050266">
    <property type="entry name" value="AB_hydrolase_sf"/>
</dbReference>
<organism evidence="4 5">
    <name type="scientific">Sphingomonas koreensis</name>
    <dbReference type="NCBI Taxonomy" id="93064"/>
    <lineage>
        <taxon>Bacteria</taxon>
        <taxon>Pseudomonadati</taxon>
        <taxon>Pseudomonadota</taxon>
        <taxon>Alphaproteobacteria</taxon>
        <taxon>Sphingomonadales</taxon>
        <taxon>Sphingomonadaceae</taxon>
        <taxon>Sphingomonas</taxon>
    </lineage>
</organism>
<evidence type="ECO:0000256" key="2">
    <source>
        <dbReference type="SAM" id="SignalP"/>
    </source>
</evidence>